<keyword evidence="1" id="KW-0812">Transmembrane</keyword>
<evidence type="ECO:0000256" key="1">
    <source>
        <dbReference type="SAM" id="Phobius"/>
    </source>
</evidence>
<evidence type="ECO:0000313" key="2">
    <source>
        <dbReference type="EMBL" id="THE64495.1"/>
    </source>
</evidence>
<sequence length="243" mass="26035">MTPTVGFVLLVGLVAVGATVTVIAGWYVIDSLEAETEAELTYAAAESTSHEITTTARTGQSTSATLEGATVTETGTVTVKWTDASGDIHPDSHVDEEPLGAIEYGAGDRTVVYQGGGIWEQRDGTYRTHSAPAITDDGSTLEVRLVSLDGSDYGTGERTIRAVEDTDDRLDDRPDAYDNLSVIIESEHRDAWYQYLEATVPASEHEAFTVEREGDDTVTVTVTNVSETRSAASVTVDAVRLLE</sequence>
<gene>
    <name evidence="2" type="ORF">D8Y22_12690</name>
</gene>
<dbReference type="InterPro" id="IPR055713">
    <property type="entry name" value="DUF7289"/>
</dbReference>
<dbReference type="Proteomes" id="UP000318864">
    <property type="component" value="Unassembled WGS sequence"/>
</dbReference>
<reference evidence="2 3" key="1">
    <citation type="submission" date="2018-10" db="EMBL/GenBank/DDBJ databases">
        <title>Natronolimnobius sp. XQ-INN 246 isolated from Inner Mongolia Autonomous Region of China.</title>
        <authorList>
            <person name="Xue Q."/>
        </authorList>
    </citation>
    <scope>NUCLEOTIDE SEQUENCE [LARGE SCALE GENOMIC DNA]</scope>
    <source>
        <strain evidence="2 3">XQ-INN 246</strain>
    </source>
</reference>
<comment type="caution">
    <text evidence="2">The sequence shown here is derived from an EMBL/GenBank/DDBJ whole genome shotgun (WGS) entry which is preliminary data.</text>
</comment>
<feature type="transmembrane region" description="Helical" evidence="1">
    <location>
        <begin position="7"/>
        <end position="29"/>
    </location>
</feature>
<keyword evidence="1" id="KW-1133">Transmembrane helix</keyword>
<dbReference type="RefSeq" id="WP_141465061.1">
    <property type="nucleotide sequence ID" value="NZ_RBZW01000032.1"/>
</dbReference>
<dbReference type="AlphaFoldDB" id="A0A4S3TN31"/>
<evidence type="ECO:0008006" key="4">
    <source>
        <dbReference type="Google" id="ProtNLM"/>
    </source>
</evidence>
<protein>
    <recommendedName>
        <fullName evidence="4">Flagellin</fullName>
    </recommendedName>
</protein>
<accession>A0A4S3TN31</accession>
<evidence type="ECO:0000313" key="3">
    <source>
        <dbReference type="Proteomes" id="UP000318864"/>
    </source>
</evidence>
<name>A0A4S3TN31_9EURY</name>
<dbReference type="Pfam" id="PF23960">
    <property type="entry name" value="DUF7289"/>
    <property type="match status" value="1"/>
</dbReference>
<dbReference type="EMBL" id="RBZW01000032">
    <property type="protein sequence ID" value="THE64495.1"/>
    <property type="molecule type" value="Genomic_DNA"/>
</dbReference>
<proteinExistence type="predicted"/>
<keyword evidence="1" id="KW-0472">Membrane</keyword>
<organism evidence="2 3">
    <name type="scientific">Salinadaptatus halalkaliphilus</name>
    <dbReference type="NCBI Taxonomy" id="2419781"/>
    <lineage>
        <taxon>Archaea</taxon>
        <taxon>Methanobacteriati</taxon>
        <taxon>Methanobacteriota</taxon>
        <taxon>Stenosarchaea group</taxon>
        <taxon>Halobacteria</taxon>
        <taxon>Halobacteriales</taxon>
        <taxon>Natrialbaceae</taxon>
        <taxon>Salinadaptatus</taxon>
    </lineage>
</organism>
<dbReference type="OrthoDB" id="148042at2157"/>
<keyword evidence="3" id="KW-1185">Reference proteome</keyword>